<evidence type="ECO:0000313" key="2">
    <source>
        <dbReference type="Proteomes" id="UP000830116"/>
    </source>
</evidence>
<dbReference type="Gene3D" id="1.10.357.10">
    <property type="entry name" value="Tetracycline Repressor, domain 2"/>
    <property type="match status" value="1"/>
</dbReference>
<dbReference type="InterPro" id="IPR009057">
    <property type="entry name" value="Homeodomain-like_sf"/>
</dbReference>
<dbReference type="EMBL" id="CP093442">
    <property type="protein sequence ID" value="UOF02018.1"/>
    <property type="molecule type" value="Genomic_DNA"/>
</dbReference>
<reference evidence="1" key="1">
    <citation type="submission" date="2022-03" db="EMBL/GenBank/DDBJ databases">
        <title>Genome Identification and Characterization of new species Bdellovibrio reynosense LBG001 sp. nov. from a Mexico soil sample.</title>
        <authorList>
            <person name="Camilli A."/>
            <person name="Ajao Y."/>
            <person name="Guo X."/>
        </authorList>
    </citation>
    <scope>NUCLEOTIDE SEQUENCE</scope>
    <source>
        <strain evidence="1">LBG001</strain>
    </source>
</reference>
<organism evidence="1 2">
    <name type="scientific">Bdellovibrio reynosensis</name>
    <dbReference type="NCBI Taxonomy" id="2835041"/>
    <lineage>
        <taxon>Bacteria</taxon>
        <taxon>Pseudomonadati</taxon>
        <taxon>Bdellovibrionota</taxon>
        <taxon>Bdellovibrionia</taxon>
        <taxon>Bdellovibrionales</taxon>
        <taxon>Pseudobdellovibrionaceae</taxon>
        <taxon>Bdellovibrio</taxon>
    </lineage>
</organism>
<dbReference type="SUPFAM" id="SSF46689">
    <property type="entry name" value="Homeodomain-like"/>
    <property type="match status" value="1"/>
</dbReference>
<name>A0ABY4CAL9_9BACT</name>
<sequence>MSTQSKEDIYFAVCNAILKMEVAQGHLQWTLSEISRESGVTRSLIYYYFGKEKESALQEAYKFVIAHFFNVERVKTTSLQERLKIILMDIRKMPFLFVLFFLEKNGGGEVGKLLQQAEKMMLLTMKQEFPDLSDDQILAIYLKELGAIAYQLPTEKIKDVF</sequence>
<protein>
    <submittedName>
        <fullName evidence="1">TetR/AcrR family transcriptional regulator</fullName>
    </submittedName>
</protein>
<dbReference type="Proteomes" id="UP000830116">
    <property type="component" value="Chromosome"/>
</dbReference>
<keyword evidence="2" id="KW-1185">Reference proteome</keyword>
<proteinExistence type="predicted"/>
<dbReference type="RefSeq" id="WP_243538636.1">
    <property type="nucleotide sequence ID" value="NZ_CP093442.1"/>
</dbReference>
<gene>
    <name evidence="1" type="ORF">MNR06_03500</name>
</gene>
<evidence type="ECO:0000313" key="1">
    <source>
        <dbReference type="EMBL" id="UOF02018.1"/>
    </source>
</evidence>
<accession>A0ABY4CAL9</accession>